<dbReference type="CDD" id="cd04186">
    <property type="entry name" value="GT_2_like_c"/>
    <property type="match status" value="1"/>
</dbReference>
<dbReference type="SUPFAM" id="SSF53756">
    <property type="entry name" value="UDP-Glycosyltransferase/glycogen phosphorylase"/>
    <property type="match status" value="1"/>
</dbReference>
<dbReference type="SUPFAM" id="SSF53448">
    <property type="entry name" value="Nucleotide-diphospho-sugar transferases"/>
    <property type="match status" value="1"/>
</dbReference>
<organism evidence="2 3">
    <name type="scientific">Sapientia aquatica</name>
    <dbReference type="NCBI Taxonomy" id="1549640"/>
    <lineage>
        <taxon>Bacteria</taxon>
        <taxon>Pseudomonadati</taxon>
        <taxon>Pseudomonadota</taxon>
        <taxon>Betaproteobacteria</taxon>
        <taxon>Burkholderiales</taxon>
        <taxon>Oxalobacteraceae</taxon>
        <taxon>Sapientia</taxon>
    </lineage>
</organism>
<dbReference type="Pfam" id="PF00535">
    <property type="entry name" value="Glycos_transf_2"/>
    <property type="match status" value="1"/>
</dbReference>
<dbReference type="GO" id="GO:0016740">
    <property type="term" value="F:transferase activity"/>
    <property type="evidence" value="ECO:0007669"/>
    <property type="project" value="UniProtKB-KW"/>
</dbReference>
<keyword evidence="2" id="KW-0808">Transferase</keyword>
<dbReference type="AlphaFoldDB" id="A0A4R5W264"/>
<dbReference type="PANTHER" id="PTHR43179">
    <property type="entry name" value="RHAMNOSYLTRANSFERASE WBBL"/>
    <property type="match status" value="1"/>
</dbReference>
<protein>
    <submittedName>
        <fullName evidence="2">Glycosyltransferase</fullName>
    </submittedName>
</protein>
<dbReference type="Pfam" id="PF13692">
    <property type="entry name" value="Glyco_trans_1_4"/>
    <property type="match status" value="1"/>
</dbReference>
<dbReference type="InterPro" id="IPR029044">
    <property type="entry name" value="Nucleotide-diphossugar_trans"/>
</dbReference>
<dbReference type="Gene3D" id="3.90.550.10">
    <property type="entry name" value="Spore Coat Polysaccharide Biosynthesis Protein SpsA, Chain A"/>
    <property type="match status" value="1"/>
</dbReference>
<dbReference type="OrthoDB" id="9816564at2"/>
<keyword evidence="3" id="KW-1185">Reference proteome</keyword>
<comment type="caution">
    <text evidence="2">The sequence shown here is derived from an EMBL/GenBank/DDBJ whole genome shotgun (WGS) entry which is preliminary data.</text>
</comment>
<evidence type="ECO:0000313" key="3">
    <source>
        <dbReference type="Proteomes" id="UP000294829"/>
    </source>
</evidence>
<accession>A0A4R5W264</accession>
<dbReference type="CDD" id="cd03801">
    <property type="entry name" value="GT4_PimA-like"/>
    <property type="match status" value="1"/>
</dbReference>
<name>A0A4R5W264_9BURK</name>
<dbReference type="RefSeq" id="WP_133327487.1">
    <property type="nucleotide sequence ID" value="NZ_SMYL01000003.1"/>
</dbReference>
<dbReference type="EMBL" id="SMYL01000003">
    <property type="protein sequence ID" value="TDK66521.1"/>
    <property type="molecule type" value="Genomic_DNA"/>
</dbReference>
<reference evidence="2 3" key="1">
    <citation type="submission" date="2019-03" db="EMBL/GenBank/DDBJ databases">
        <title>Sapientia aquatica gen. nov., sp. nov., isolated from a crater lake.</title>
        <authorList>
            <person name="Felfoldi T."/>
            <person name="Szabo A."/>
            <person name="Toth E."/>
            <person name="Schumann P."/>
            <person name="Keki Z."/>
            <person name="Marialigeti K."/>
            <person name="Mathe I."/>
        </authorList>
    </citation>
    <scope>NUCLEOTIDE SEQUENCE [LARGE SCALE GENOMIC DNA]</scope>
    <source>
        <strain evidence="2 3">SA-152</strain>
    </source>
</reference>
<dbReference type="Proteomes" id="UP000294829">
    <property type="component" value="Unassembled WGS sequence"/>
</dbReference>
<proteinExistence type="predicted"/>
<dbReference type="Gene3D" id="3.40.50.2000">
    <property type="entry name" value="Glycogen Phosphorylase B"/>
    <property type="match status" value="1"/>
</dbReference>
<gene>
    <name evidence="2" type="ORF">E2I14_08630</name>
</gene>
<evidence type="ECO:0000259" key="1">
    <source>
        <dbReference type="Pfam" id="PF00535"/>
    </source>
</evidence>
<sequence>MNNHNKPHLARNTPNRFIIKLKSWIRANGRAIYLALPITERQKLSITFLIYRFAGPLFSGMVHYEVWKRSQTNGPLAKLTTGVIPQEDIPSTLRTITFEHHQAPLVSIIIPTYGNLPITLTCLRSIYQNLPKATIEIIVQEDCSSDPEIDQLSKIAGIRYIKNSVNLGFLRSCNTSIDEARGRYIYFLNNDTEVTEGWLDRMLDVFKEFPNCGMVGSKLVYPDGRLQEAGGIIWNDASAWNFGKMQDPDLSGFNYVRECDYSSGASLLITRELFNRVGRFDERYAPAYCEDSDLAFAVREAGYKVYYQPASVVIHYEGVSNGTNTSSGIKAYQVINIKRLREKWSATLATFHFNNGESVFLAKGRTRTRKTIMIIDHYVPQPDRDAGSRTMDMIIKLLKEHDFDIKFWSMNPWFDPQYTPRLQQAGIEVFYGLEYMGKFTDWVRENGKFIDVFLLSRPAVAIEFINPIRACTKSKILYYGHDIHHLRMYSQLETDPSNKKIAKEAAALERLETDIWVRVDVVMYPSKDETDFVENYLSSNCKTEVSVVTLPPYAFEFKDEVASTSPNDRSDILFVAGFGHPPNISAAIWFVNNVWPILKANHPNLKLQLVGSNPSPEVMALASSNINVPGFVTDEELFNYYQNARVVVAPLLYGAGIKGKVVEAMFHGVPVVTTLAGAQGLSDAGPALLVSNDPKTQASHIQRLLIDDIYWLEISAASSSFVKEYFTHSNAWKQLERVL</sequence>
<dbReference type="InterPro" id="IPR001173">
    <property type="entry name" value="Glyco_trans_2-like"/>
</dbReference>
<dbReference type="PANTHER" id="PTHR43179:SF7">
    <property type="entry name" value="RHAMNOSYLTRANSFERASE WBBL"/>
    <property type="match status" value="1"/>
</dbReference>
<evidence type="ECO:0000313" key="2">
    <source>
        <dbReference type="EMBL" id="TDK66521.1"/>
    </source>
</evidence>
<feature type="domain" description="Glycosyltransferase 2-like" evidence="1">
    <location>
        <begin position="107"/>
        <end position="229"/>
    </location>
</feature>